<dbReference type="EMBL" id="CP019630">
    <property type="protein sequence ID" value="AQQ07058.1"/>
    <property type="molecule type" value="Genomic_DNA"/>
</dbReference>
<proteinExistence type="predicted"/>
<evidence type="ECO:0000313" key="2">
    <source>
        <dbReference type="Proteomes" id="UP000188174"/>
    </source>
</evidence>
<gene>
    <name evidence="1" type="ORF">B0E33_01275</name>
</gene>
<accession>A0ABN4X546</accession>
<keyword evidence="2" id="KW-1185">Reference proteome</keyword>
<dbReference type="Proteomes" id="UP000188174">
    <property type="component" value="Chromosome"/>
</dbReference>
<sequence>MEHGPCCAGCDWWRFIDSHTGECTRNAPVSGTERIGMLGIESCSLSIPAGHIMTPKDYHCGDFKDEFDWSTLSLSYRVRIKDRSLGLEIKDV</sequence>
<protein>
    <submittedName>
        <fullName evidence="1">Uncharacterized protein</fullName>
    </submittedName>
</protein>
<evidence type="ECO:0000313" key="1">
    <source>
        <dbReference type="EMBL" id="AQQ07058.1"/>
    </source>
</evidence>
<name>A0ABN4X546_9HYPH</name>
<reference evidence="1 2" key="1">
    <citation type="submission" date="2017-02" db="EMBL/GenBank/DDBJ databases">
        <authorList>
            <person name="Jeong S."/>
        </authorList>
    </citation>
    <scope>NUCLEOTIDE SEQUENCE [LARGE SCALE GENOMIC DNA]</scope>
    <source>
        <strain evidence="1 2">RMAR6-6</strain>
    </source>
</reference>
<organism evidence="1 2">
    <name type="scientific">Roseibium algicola</name>
    <dbReference type="NCBI Taxonomy" id="2857014"/>
    <lineage>
        <taxon>Bacteria</taxon>
        <taxon>Pseudomonadati</taxon>
        <taxon>Pseudomonadota</taxon>
        <taxon>Alphaproteobacteria</taxon>
        <taxon>Hyphomicrobiales</taxon>
        <taxon>Stappiaceae</taxon>
        <taxon>Roseibium</taxon>
    </lineage>
</organism>